<keyword evidence="2" id="KW-0813">Transport</keyword>
<keyword evidence="3" id="KW-0812">Transmembrane</keyword>
<evidence type="ECO:0000256" key="6">
    <source>
        <dbReference type="ARBA" id="ARBA00023010"/>
    </source>
</evidence>
<evidence type="ECO:0000313" key="10">
    <source>
        <dbReference type="Proteomes" id="UP001501288"/>
    </source>
</evidence>
<keyword evidence="5" id="KW-1133">Transmembrane helix</keyword>
<evidence type="ECO:0000256" key="3">
    <source>
        <dbReference type="ARBA" id="ARBA00022692"/>
    </source>
</evidence>
<name>A0ABN2BTT2_9MICO</name>
<keyword evidence="7" id="KW-0472">Membrane</keyword>
<accession>A0ABN2BTT2</accession>
<sequence length="164" mass="17873">MNIPFIDINSGEFILIVIIALALIGPKRLPEYIAKLRTFIRTARDMAEGAKTQLKSEMGPEYQDIDWRQYDPRQYDPRRIVREALFDDPAADIAAEVGLTERRANGSTAAGAVGPDHAASGVGAETPRAGVGGEDTQAIPIAPRSHITAEYHPDRTTPFDTDAT</sequence>
<keyword evidence="10" id="KW-1185">Reference proteome</keyword>
<dbReference type="Pfam" id="PF02416">
    <property type="entry name" value="TatA_B_E"/>
    <property type="match status" value="1"/>
</dbReference>
<protein>
    <submittedName>
        <fullName evidence="9">Twin-arginine translocase TatA/TatE family subunit</fullName>
    </submittedName>
</protein>
<keyword evidence="4" id="KW-0653">Protein transport</keyword>
<feature type="region of interest" description="Disordered" evidence="8">
    <location>
        <begin position="104"/>
        <end position="140"/>
    </location>
</feature>
<keyword evidence="6" id="KW-0811">Translocation</keyword>
<comment type="caution">
    <text evidence="9">The sequence shown here is derived from an EMBL/GenBank/DDBJ whole genome shotgun (WGS) entry which is preliminary data.</text>
</comment>
<evidence type="ECO:0000256" key="4">
    <source>
        <dbReference type="ARBA" id="ARBA00022927"/>
    </source>
</evidence>
<evidence type="ECO:0000313" key="9">
    <source>
        <dbReference type="EMBL" id="GAA1547110.1"/>
    </source>
</evidence>
<dbReference type="Proteomes" id="UP001501288">
    <property type="component" value="Unassembled WGS sequence"/>
</dbReference>
<reference evidence="9 10" key="1">
    <citation type="journal article" date="2019" name="Int. J. Syst. Evol. Microbiol.">
        <title>The Global Catalogue of Microorganisms (GCM) 10K type strain sequencing project: providing services to taxonomists for standard genome sequencing and annotation.</title>
        <authorList>
            <consortium name="The Broad Institute Genomics Platform"/>
            <consortium name="The Broad Institute Genome Sequencing Center for Infectious Disease"/>
            <person name="Wu L."/>
            <person name="Ma J."/>
        </authorList>
    </citation>
    <scope>NUCLEOTIDE SEQUENCE [LARGE SCALE GENOMIC DNA]</scope>
    <source>
        <strain evidence="9 10">JCM 14588</strain>
    </source>
</reference>
<dbReference type="RefSeq" id="WP_346030515.1">
    <property type="nucleotide sequence ID" value="NZ_BAAANV010000037.1"/>
</dbReference>
<gene>
    <name evidence="9" type="ORF">GCM10009762_20570</name>
</gene>
<dbReference type="PRINTS" id="PR01506">
    <property type="entry name" value="TATBPROTEIN"/>
</dbReference>
<dbReference type="InterPro" id="IPR003369">
    <property type="entry name" value="TatA/B/E"/>
</dbReference>
<dbReference type="Gene3D" id="1.20.5.3310">
    <property type="match status" value="1"/>
</dbReference>
<dbReference type="EMBL" id="BAAANV010000037">
    <property type="protein sequence ID" value="GAA1547110.1"/>
    <property type="molecule type" value="Genomic_DNA"/>
</dbReference>
<comment type="subcellular location">
    <subcellularLocation>
        <location evidence="1">Membrane</location>
        <topology evidence="1">Single-pass membrane protein</topology>
    </subcellularLocation>
</comment>
<evidence type="ECO:0000256" key="5">
    <source>
        <dbReference type="ARBA" id="ARBA00022989"/>
    </source>
</evidence>
<evidence type="ECO:0000256" key="1">
    <source>
        <dbReference type="ARBA" id="ARBA00004167"/>
    </source>
</evidence>
<organism evidence="9 10">
    <name type="scientific">Dermacoccus barathri</name>
    <dbReference type="NCBI Taxonomy" id="322601"/>
    <lineage>
        <taxon>Bacteria</taxon>
        <taxon>Bacillati</taxon>
        <taxon>Actinomycetota</taxon>
        <taxon>Actinomycetes</taxon>
        <taxon>Micrococcales</taxon>
        <taxon>Dermacoccaceae</taxon>
        <taxon>Dermacoccus</taxon>
    </lineage>
</organism>
<evidence type="ECO:0000256" key="8">
    <source>
        <dbReference type="SAM" id="MobiDB-lite"/>
    </source>
</evidence>
<evidence type="ECO:0000256" key="7">
    <source>
        <dbReference type="ARBA" id="ARBA00023136"/>
    </source>
</evidence>
<evidence type="ECO:0000256" key="2">
    <source>
        <dbReference type="ARBA" id="ARBA00022448"/>
    </source>
</evidence>
<proteinExistence type="predicted"/>